<evidence type="ECO:0000256" key="1">
    <source>
        <dbReference type="SAM" id="MobiDB-lite"/>
    </source>
</evidence>
<evidence type="ECO:0000313" key="2">
    <source>
        <dbReference type="EMBL" id="GFN87443.1"/>
    </source>
</evidence>
<reference evidence="2 3" key="1">
    <citation type="journal article" date="2021" name="Elife">
        <title>Chloroplast acquisition without the gene transfer in kleptoplastic sea slugs, Plakobranchus ocellatus.</title>
        <authorList>
            <person name="Maeda T."/>
            <person name="Takahashi S."/>
            <person name="Yoshida T."/>
            <person name="Shimamura S."/>
            <person name="Takaki Y."/>
            <person name="Nagai Y."/>
            <person name="Toyoda A."/>
            <person name="Suzuki Y."/>
            <person name="Arimoto A."/>
            <person name="Ishii H."/>
            <person name="Satoh N."/>
            <person name="Nishiyama T."/>
            <person name="Hasebe M."/>
            <person name="Maruyama T."/>
            <person name="Minagawa J."/>
            <person name="Obokata J."/>
            <person name="Shigenobu S."/>
        </authorList>
    </citation>
    <scope>NUCLEOTIDE SEQUENCE [LARGE SCALE GENOMIC DNA]</scope>
</reference>
<gene>
    <name evidence="2" type="ORF">PoB_001394900</name>
</gene>
<evidence type="ECO:0000313" key="3">
    <source>
        <dbReference type="Proteomes" id="UP000735302"/>
    </source>
</evidence>
<feature type="region of interest" description="Disordered" evidence="1">
    <location>
        <begin position="49"/>
        <end position="96"/>
    </location>
</feature>
<proteinExistence type="predicted"/>
<dbReference type="GO" id="GO:0006357">
    <property type="term" value="P:regulation of transcription by RNA polymerase II"/>
    <property type="evidence" value="ECO:0007669"/>
    <property type="project" value="InterPro"/>
</dbReference>
<dbReference type="EMBL" id="BLXT01001714">
    <property type="protein sequence ID" value="GFN87443.1"/>
    <property type="molecule type" value="Genomic_DNA"/>
</dbReference>
<protein>
    <submittedName>
        <fullName evidence="2">CGG triplet repeat-binding protein 1</fullName>
    </submittedName>
</protein>
<dbReference type="GO" id="GO:0005634">
    <property type="term" value="C:nucleus"/>
    <property type="evidence" value="ECO:0007669"/>
    <property type="project" value="InterPro"/>
</dbReference>
<feature type="compositionally biased region" description="Polar residues" evidence="1">
    <location>
        <begin position="87"/>
        <end position="96"/>
    </location>
</feature>
<keyword evidence="3" id="KW-1185">Reference proteome</keyword>
<dbReference type="Proteomes" id="UP000735302">
    <property type="component" value="Unassembled WGS sequence"/>
</dbReference>
<sequence>MDKFLNLQKAKCARLVTAHQRHSGYPLWTHVRGSNLFCTPCNKVNDHLRKSSVDSHRKSADHRSKEDKMKEAQGSDGDEAVKKQRTLDSAMNKPSVSTQARNDICNELVSVFAAANIPLSKVDHPAVRNFLQTRVENGGPIPQAHQLQECYLKREFVLNILAAPLEPLSADVDKVQSYLLDIRFLSATNHSTVATAIIECLVSTGIKFTDITVNTDNAAYMKKAFNEILKGLMPNATHITYMAHIMSLVGEAFRKPFNGTKAANAIFWHANARKARDLRFITPLVNSPKMPPNPIATRWNCWFEAVSYHEKNLQHFATFVAEEMEHCGRMAPDSLVYLNDTLCSESERQLIQAEMSFIVQHSQPIITATDVFQSQRPIAMTAWSKLIEIADQFSSCHVTLQDVERHCLHDLDQHLKFHLQDSFCQAFTLANEKLEKYMSTEGQPGMELLKELPFFNPWNLVFITDTGSLTIPGIHDVPHTEILQYKESLGA</sequence>
<dbReference type="PANTHER" id="PTHR32344:SF1">
    <property type="entry name" value="U1-TYPE DOMAIN-CONTAINING PROTEIN"/>
    <property type="match status" value="1"/>
</dbReference>
<feature type="compositionally biased region" description="Basic and acidic residues" evidence="1">
    <location>
        <begin position="49"/>
        <end position="86"/>
    </location>
</feature>
<organism evidence="2 3">
    <name type="scientific">Plakobranchus ocellatus</name>
    <dbReference type="NCBI Taxonomy" id="259542"/>
    <lineage>
        <taxon>Eukaryota</taxon>
        <taxon>Metazoa</taxon>
        <taxon>Spiralia</taxon>
        <taxon>Lophotrochozoa</taxon>
        <taxon>Mollusca</taxon>
        <taxon>Gastropoda</taxon>
        <taxon>Heterobranchia</taxon>
        <taxon>Euthyneura</taxon>
        <taxon>Panpulmonata</taxon>
        <taxon>Sacoglossa</taxon>
        <taxon>Placobranchoidea</taxon>
        <taxon>Plakobranchidae</taxon>
        <taxon>Plakobranchus</taxon>
    </lineage>
</organism>
<dbReference type="InterPro" id="IPR033375">
    <property type="entry name" value="Cggbp1"/>
</dbReference>
<dbReference type="GO" id="GO:0003690">
    <property type="term" value="F:double-stranded DNA binding"/>
    <property type="evidence" value="ECO:0007669"/>
    <property type="project" value="InterPro"/>
</dbReference>
<dbReference type="PANTHER" id="PTHR32344">
    <property type="entry name" value="U1-TYPE DOMAIN-CONTAINING PROTEIN"/>
    <property type="match status" value="1"/>
</dbReference>
<dbReference type="AlphaFoldDB" id="A0AAV3Z085"/>
<name>A0AAV3Z085_9GAST</name>
<accession>A0AAV3Z085</accession>
<comment type="caution">
    <text evidence="2">The sequence shown here is derived from an EMBL/GenBank/DDBJ whole genome shotgun (WGS) entry which is preliminary data.</text>
</comment>